<dbReference type="AlphaFoldDB" id="J0N9B4"/>
<gene>
    <name evidence="1" type="ORF">HPHPH6_0226</name>
</gene>
<evidence type="ECO:0000313" key="2">
    <source>
        <dbReference type="Proteomes" id="UP000004177"/>
    </source>
</evidence>
<dbReference type="PATRIC" id="fig|992061.3.peg.233"/>
<comment type="caution">
    <text evidence="1">The sequence shown here is derived from an EMBL/GenBank/DDBJ whole genome shotgun (WGS) entry which is preliminary data.</text>
</comment>
<dbReference type="Proteomes" id="UP000004177">
    <property type="component" value="Unassembled WGS sequence"/>
</dbReference>
<accession>J0N9B4</accession>
<name>J0N9B4_HELPX</name>
<evidence type="ECO:0000313" key="1">
    <source>
        <dbReference type="EMBL" id="EJB83022.1"/>
    </source>
</evidence>
<organism evidence="1 2">
    <name type="scientific">Helicobacter pylori Hp H-6</name>
    <dbReference type="NCBI Taxonomy" id="992061"/>
    <lineage>
        <taxon>Bacteria</taxon>
        <taxon>Pseudomonadati</taxon>
        <taxon>Campylobacterota</taxon>
        <taxon>Epsilonproteobacteria</taxon>
        <taxon>Campylobacterales</taxon>
        <taxon>Helicobacteraceae</taxon>
        <taxon>Helicobacter</taxon>
    </lineage>
</organism>
<reference evidence="1 2" key="1">
    <citation type="journal article" date="2013" name="Pathog. Dis.">
        <title>Genome sequences of 65 Helicobacter pylori strains isolated from asymptomatic individuals and patients with gastric cancer, peptic ulcer disease, or gastritis.</title>
        <authorList>
            <person name="Blanchard T.G."/>
            <person name="Czinn S.J."/>
            <person name="Correa P."/>
            <person name="Nakazawa T."/>
            <person name="Keelan M."/>
            <person name="Morningstar L."/>
            <person name="Santana-Cruz I."/>
            <person name="Maroo A."/>
            <person name="McCracken C."/>
            <person name="Shefchek K."/>
            <person name="Daugherty S."/>
            <person name="Song Y."/>
            <person name="Fraser C.M."/>
            <person name="Fricke W.F."/>
        </authorList>
    </citation>
    <scope>NUCLEOTIDE SEQUENCE [LARGE SCALE GENOMIC DNA]</scope>
    <source>
        <strain evidence="1 2">Hp H-6</strain>
    </source>
</reference>
<dbReference type="EMBL" id="AKOZ01000003">
    <property type="protein sequence ID" value="EJB83022.1"/>
    <property type="molecule type" value="Genomic_DNA"/>
</dbReference>
<sequence length="63" mass="7639">MRYEKLSLVDTSFFILIAKNTQRHQLIANTPLKTFYTLYKMHWNVLKLFYHGSIRHYTSKIFA</sequence>
<protein>
    <submittedName>
        <fullName evidence="1">Uncharacterized protein</fullName>
    </submittedName>
</protein>
<proteinExistence type="predicted"/>